<gene>
    <name evidence="1" type="ORF">ACFFTO_36695</name>
</gene>
<feature type="non-terminal residue" evidence="1">
    <location>
        <position position="437"/>
    </location>
</feature>
<dbReference type="SUPFAM" id="SSF48371">
    <property type="entry name" value="ARM repeat"/>
    <property type="match status" value="1"/>
</dbReference>
<protein>
    <recommendedName>
        <fullName evidence="3">HEAT repeat-containing protein</fullName>
    </recommendedName>
</protein>
<comment type="caution">
    <text evidence="1">The sequence shown here is derived from an EMBL/GenBank/DDBJ whole genome shotgun (WGS) entry which is preliminary data.</text>
</comment>
<organism evidence="1 2">
    <name type="scientific">Amycolatopsis plumensis</name>
    <dbReference type="NCBI Taxonomy" id="236508"/>
    <lineage>
        <taxon>Bacteria</taxon>
        <taxon>Bacillati</taxon>
        <taxon>Actinomycetota</taxon>
        <taxon>Actinomycetes</taxon>
        <taxon>Pseudonocardiales</taxon>
        <taxon>Pseudonocardiaceae</taxon>
        <taxon>Amycolatopsis</taxon>
    </lineage>
</organism>
<evidence type="ECO:0000313" key="1">
    <source>
        <dbReference type="EMBL" id="MFB9689745.1"/>
    </source>
</evidence>
<dbReference type="Proteomes" id="UP001589535">
    <property type="component" value="Unassembled WGS sequence"/>
</dbReference>
<dbReference type="InterPro" id="IPR016024">
    <property type="entry name" value="ARM-type_fold"/>
</dbReference>
<dbReference type="EMBL" id="JBHMBK010000041">
    <property type="protein sequence ID" value="MFB9689745.1"/>
    <property type="molecule type" value="Genomic_DNA"/>
</dbReference>
<dbReference type="RefSeq" id="WP_378204006.1">
    <property type="nucleotide sequence ID" value="NZ_JBHMBK010000041.1"/>
</dbReference>
<evidence type="ECO:0000313" key="2">
    <source>
        <dbReference type="Proteomes" id="UP001589535"/>
    </source>
</evidence>
<evidence type="ECO:0008006" key="3">
    <source>
        <dbReference type="Google" id="ProtNLM"/>
    </source>
</evidence>
<sequence>MIEFEDVRQWVEFDLTVRRESGYRRGRRLSRRPSREELAEAACDGDGYLREAAVERLAVSTDPEALPLLLIRCVDWVRPVRERARSAVLSKLDDAALRAMLPLLGVLRRRAVDDWMTTLLRDALPSVLDAALAADDRESRRWAHREALGLLPRERLLEIASTHPDFVVRAICGDALLDRGECVEELLAAGAPKVRVRALTLLGPEAAVARLADRSSAVRAMAQVLVPDPAAHYRTLPVSFGALAGLGETGTAADAPLLERHLADERPRIRRAAVRGLRRIAPESAAVRPLLTDPSPAVTREVVAFLRGRFIDPATLRPLLARAHPLHTRRAAAALLRDHGTWLRLHTDLTLLADPDLAADAHQDIHAWLQHSAATYTTPSPTLTTEIEAHLGRLPPETAREIRFAGTVSGSVFPARHAGLRSGGMGTVSDDIGPCES</sequence>
<proteinExistence type="predicted"/>
<reference evidence="1 2" key="1">
    <citation type="submission" date="2024-09" db="EMBL/GenBank/DDBJ databases">
        <authorList>
            <person name="Sun Q."/>
            <person name="Mori K."/>
        </authorList>
    </citation>
    <scope>NUCLEOTIDE SEQUENCE [LARGE SCALE GENOMIC DNA]</scope>
    <source>
        <strain evidence="1 2">JCM 13852</strain>
    </source>
</reference>
<name>A0ABV5UGC0_9PSEU</name>
<dbReference type="Gene3D" id="1.25.10.10">
    <property type="entry name" value="Leucine-rich Repeat Variant"/>
    <property type="match status" value="1"/>
</dbReference>
<accession>A0ABV5UGC0</accession>
<dbReference type="InterPro" id="IPR011989">
    <property type="entry name" value="ARM-like"/>
</dbReference>
<keyword evidence="2" id="KW-1185">Reference proteome</keyword>